<dbReference type="Proteomes" id="UP000324800">
    <property type="component" value="Unassembled WGS sequence"/>
</dbReference>
<dbReference type="EMBL" id="SNRW01002875">
    <property type="protein sequence ID" value="KAA6391458.1"/>
    <property type="molecule type" value="Genomic_DNA"/>
</dbReference>
<reference evidence="1 2" key="1">
    <citation type="submission" date="2019-03" db="EMBL/GenBank/DDBJ databases">
        <title>Single cell metagenomics reveals metabolic interactions within the superorganism composed of flagellate Streblomastix strix and complex community of Bacteroidetes bacteria on its surface.</title>
        <authorList>
            <person name="Treitli S.C."/>
            <person name="Kolisko M."/>
            <person name="Husnik F."/>
            <person name="Keeling P."/>
            <person name="Hampl V."/>
        </authorList>
    </citation>
    <scope>NUCLEOTIDE SEQUENCE [LARGE SCALE GENOMIC DNA]</scope>
    <source>
        <strain evidence="1">ST1C</strain>
    </source>
</reference>
<organism evidence="1 2">
    <name type="scientific">Streblomastix strix</name>
    <dbReference type="NCBI Taxonomy" id="222440"/>
    <lineage>
        <taxon>Eukaryota</taxon>
        <taxon>Metamonada</taxon>
        <taxon>Preaxostyla</taxon>
        <taxon>Oxymonadida</taxon>
        <taxon>Streblomastigidae</taxon>
        <taxon>Streblomastix</taxon>
    </lineage>
</organism>
<gene>
    <name evidence="1" type="ORF">EZS28_013020</name>
</gene>
<protein>
    <submittedName>
        <fullName evidence="1">Uncharacterized protein</fullName>
    </submittedName>
</protein>
<evidence type="ECO:0000313" key="2">
    <source>
        <dbReference type="Proteomes" id="UP000324800"/>
    </source>
</evidence>
<name>A0A5J4W963_9EUKA</name>
<dbReference type="AlphaFoldDB" id="A0A5J4W963"/>
<sequence length="229" mass="26404">MRSRQKIQNTAILIIQFIDSYTQNNQGQQNEQLESESQHSLTDIASSLQSFKDQIRNPKSCKFVIRIPKLLQSLVALSLYKINTRICQILDQQRFGVRSWSRWCLSQIRVYGDEQVQSELVNNGFGRVMSISFCTAGGVGEEEDEEINDGLYRISRFLRQLHEGSNYWQPSLQPLPLLARRTEEQIEEEGANEEIEAQMNNKGMNGCIKGDATWAKEVTLNNFINQRRI</sequence>
<comment type="caution">
    <text evidence="1">The sequence shown here is derived from an EMBL/GenBank/DDBJ whole genome shotgun (WGS) entry which is preliminary data.</text>
</comment>
<evidence type="ECO:0000313" key="1">
    <source>
        <dbReference type="EMBL" id="KAA6391458.1"/>
    </source>
</evidence>
<accession>A0A5J4W963</accession>
<proteinExistence type="predicted"/>